<accession>E0U873</accession>
<dbReference type="Proteomes" id="UP000008206">
    <property type="component" value="Chromosome"/>
</dbReference>
<dbReference type="KEGG" id="cyj:Cyan7822_5401"/>
<dbReference type="EMBL" id="CP002198">
    <property type="protein sequence ID" value="ADN17278.1"/>
    <property type="molecule type" value="Genomic_DNA"/>
</dbReference>
<proteinExistence type="predicted"/>
<reference evidence="2" key="1">
    <citation type="journal article" date="2011" name="MBio">
        <title>Novel metabolic attributes of the genus Cyanothece, comprising a group of unicellular nitrogen-fixing Cyanobacteria.</title>
        <authorList>
            <person name="Bandyopadhyay A."/>
            <person name="Elvitigala T."/>
            <person name="Welsh E."/>
            <person name="Stockel J."/>
            <person name="Liberton M."/>
            <person name="Min H."/>
            <person name="Sherman L.A."/>
            <person name="Pakrasi H.B."/>
        </authorList>
    </citation>
    <scope>NUCLEOTIDE SEQUENCE [LARGE SCALE GENOMIC DNA]</scope>
    <source>
        <strain evidence="2">PCC 7822</strain>
    </source>
</reference>
<keyword evidence="2" id="KW-1185">Reference proteome</keyword>
<dbReference type="eggNOG" id="COG4636">
    <property type="taxonomic scope" value="Bacteria"/>
</dbReference>
<dbReference type="HOGENOM" id="CLU_195142_0_0_3"/>
<dbReference type="RefSeq" id="WP_013325316.1">
    <property type="nucleotide sequence ID" value="NC_014501.1"/>
</dbReference>
<sequence length="59" mass="6689">MKTLIKWTVDQYHHLIETGILSNHQIELIAVDIIKMSPEGSLHYTIASSGADYLKIFFG</sequence>
<organism evidence="1 2">
    <name type="scientific">Gloeothece verrucosa (strain PCC 7822)</name>
    <name type="common">Cyanothece sp. (strain PCC 7822)</name>
    <dbReference type="NCBI Taxonomy" id="497965"/>
    <lineage>
        <taxon>Bacteria</taxon>
        <taxon>Bacillati</taxon>
        <taxon>Cyanobacteriota</taxon>
        <taxon>Cyanophyceae</taxon>
        <taxon>Oscillatoriophycideae</taxon>
        <taxon>Chroococcales</taxon>
        <taxon>Aphanothecaceae</taxon>
        <taxon>Gloeothece</taxon>
        <taxon>Gloeothece verrucosa</taxon>
    </lineage>
</organism>
<evidence type="ECO:0000313" key="2">
    <source>
        <dbReference type="Proteomes" id="UP000008206"/>
    </source>
</evidence>
<evidence type="ECO:0000313" key="1">
    <source>
        <dbReference type="EMBL" id="ADN17278.1"/>
    </source>
</evidence>
<gene>
    <name evidence="1" type="ordered locus">Cyan7822_5401</name>
</gene>
<dbReference type="OrthoDB" id="583685at2"/>
<protein>
    <submittedName>
        <fullName evidence="1">Uncharacterized protein</fullName>
    </submittedName>
</protein>
<name>E0U873_GLOV7</name>
<dbReference type="AlphaFoldDB" id="E0U873"/>
<dbReference type="STRING" id="497965.Cyan7822_5401"/>